<accession>A0ACB8CNH4</accession>
<sequence>MTAAPIRRTLLALLSILLLPWLTVLGDDGRDGNESAGDPLYLTPLINSGQLNEARSRSQTGRIGGDELGYVLGYSGYLTVNRELNSNLFFWFIPALNGVVQGFLQTRLVGRLSQSAHNWNGQTRHPCWFGCKEVPVRHSLLGSFAEHGPYTLEGSDPPVPVRRSTTWARFFSMLYVDEPVGGGYSFTESERGYARNVTDAARDMLEFLQQFFTLFPEYAKRDFYLTGESFGGKFVPATAFALHDAGDSLRVKIKLKGIAFGNGLTDPPSMIDFGDRLYQLGLVDRKQAAYFDQKRDVALSLINDGRYDEAAFVVNDLIYNLPNDYYNISSTYFNNVTGYESYYNLLEIKEPPDVRSYMDFVQTPALRRAFHVGENAFRDRRPVVTYMMGDLLKSAKSYMPVLMENYKVLVYSGQLDIVVPYSATEQLFETIPWSGAEAFGTAPRKIWRSPSESWGRASDTSEHKYVVFGYTRRAKAFREVMIRNAGHFAPHDQPEATLDMIVRFIFDLPFAEGEDVPQK</sequence>
<keyword evidence="2" id="KW-1185">Reference proteome</keyword>
<reference evidence="1" key="1">
    <citation type="submission" date="2020-05" db="EMBL/GenBank/DDBJ databases">
        <title>Large-scale comparative analyses of tick genomes elucidate their genetic diversity and vector capacities.</title>
        <authorList>
            <person name="Jia N."/>
            <person name="Wang J."/>
            <person name="Shi W."/>
            <person name="Du L."/>
            <person name="Sun Y."/>
            <person name="Zhan W."/>
            <person name="Jiang J."/>
            <person name="Wang Q."/>
            <person name="Zhang B."/>
            <person name="Ji P."/>
            <person name="Sakyi L.B."/>
            <person name="Cui X."/>
            <person name="Yuan T."/>
            <person name="Jiang B."/>
            <person name="Yang W."/>
            <person name="Lam T.T.-Y."/>
            <person name="Chang Q."/>
            <person name="Ding S."/>
            <person name="Wang X."/>
            <person name="Zhu J."/>
            <person name="Ruan X."/>
            <person name="Zhao L."/>
            <person name="Wei J."/>
            <person name="Que T."/>
            <person name="Du C."/>
            <person name="Cheng J."/>
            <person name="Dai P."/>
            <person name="Han X."/>
            <person name="Huang E."/>
            <person name="Gao Y."/>
            <person name="Liu J."/>
            <person name="Shao H."/>
            <person name="Ye R."/>
            <person name="Li L."/>
            <person name="Wei W."/>
            <person name="Wang X."/>
            <person name="Wang C."/>
            <person name="Yang T."/>
            <person name="Huo Q."/>
            <person name="Li W."/>
            <person name="Guo W."/>
            <person name="Chen H."/>
            <person name="Zhou L."/>
            <person name="Ni X."/>
            <person name="Tian J."/>
            <person name="Zhou Y."/>
            <person name="Sheng Y."/>
            <person name="Liu T."/>
            <person name="Pan Y."/>
            <person name="Xia L."/>
            <person name="Li J."/>
            <person name="Zhao F."/>
            <person name="Cao W."/>
        </authorList>
    </citation>
    <scope>NUCLEOTIDE SEQUENCE</scope>
    <source>
        <strain evidence="1">Dsil-2018</strain>
    </source>
</reference>
<dbReference type="Proteomes" id="UP000821865">
    <property type="component" value="Chromosome 6"/>
</dbReference>
<name>A0ACB8CNH4_DERSI</name>
<evidence type="ECO:0000313" key="2">
    <source>
        <dbReference type="Proteomes" id="UP000821865"/>
    </source>
</evidence>
<dbReference type="EMBL" id="CM023475">
    <property type="protein sequence ID" value="KAH7946401.1"/>
    <property type="molecule type" value="Genomic_DNA"/>
</dbReference>
<gene>
    <name evidence="1" type="ORF">HPB49_024375</name>
</gene>
<organism evidence="1 2">
    <name type="scientific">Dermacentor silvarum</name>
    <name type="common">Tick</name>
    <dbReference type="NCBI Taxonomy" id="543639"/>
    <lineage>
        <taxon>Eukaryota</taxon>
        <taxon>Metazoa</taxon>
        <taxon>Ecdysozoa</taxon>
        <taxon>Arthropoda</taxon>
        <taxon>Chelicerata</taxon>
        <taxon>Arachnida</taxon>
        <taxon>Acari</taxon>
        <taxon>Parasitiformes</taxon>
        <taxon>Ixodida</taxon>
        <taxon>Ixodoidea</taxon>
        <taxon>Ixodidae</taxon>
        <taxon>Rhipicephalinae</taxon>
        <taxon>Dermacentor</taxon>
    </lineage>
</organism>
<proteinExistence type="predicted"/>
<evidence type="ECO:0000313" key="1">
    <source>
        <dbReference type="EMBL" id="KAH7946401.1"/>
    </source>
</evidence>
<protein>
    <submittedName>
        <fullName evidence="1">Uncharacterized protein</fullName>
    </submittedName>
</protein>
<comment type="caution">
    <text evidence="1">The sequence shown here is derived from an EMBL/GenBank/DDBJ whole genome shotgun (WGS) entry which is preliminary data.</text>
</comment>